<dbReference type="Pfam" id="PF10763">
    <property type="entry name" value="DUF2584"/>
    <property type="match status" value="1"/>
</dbReference>
<keyword evidence="2" id="KW-1185">Reference proteome</keyword>
<dbReference type="InterPro" id="IPR015947">
    <property type="entry name" value="PUA-like_sf"/>
</dbReference>
<accession>A0A0C2VNH2</accession>
<sequence>MGMPLEVNTMIVTRGKENRQQENFFQLIKEGYRLYPMHVPLEVKRTKEGELSGTGQIHRLEWRDHSTIISYELLTLQSSN</sequence>
<reference evidence="1 2" key="1">
    <citation type="submission" date="2015-01" db="EMBL/GenBank/DDBJ databases">
        <title>Jeotgalibacillus campisalis genome sequencing.</title>
        <authorList>
            <person name="Goh K.M."/>
            <person name="Chan K.-G."/>
            <person name="Yaakop A.S."/>
            <person name="Ee R."/>
            <person name="Gan H.M."/>
            <person name="Chan C.S."/>
        </authorList>
    </citation>
    <scope>NUCLEOTIDE SEQUENCE [LARGE SCALE GENOMIC DNA]</scope>
    <source>
        <strain evidence="1 2">SF-57</strain>
    </source>
</reference>
<dbReference type="Proteomes" id="UP000031972">
    <property type="component" value="Unassembled WGS sequence"/>
</dbReference>
<organism evidence="1 2">
    <name type="scientific">Jeotgalibacillus campisalis</name>
    <dbReference type="NCBI Taxonomy" id="220754"/>
    <lineage>
        <taxon>Bacteria</taxon>
        <taxon>Bacillati</taxon>
        <taxon>Bacillota</taxon>
        <taxon>Bacilli</taxon>
        <taxon>Bacillales</taxon>
        <taxon>Caryophanaceae</taxon>
        <taxon>Jeotgalibacillus</taxon>
    </lineage>
</organism>
<comment type="caution">
    <text evidence="1">The sequence shown here is derived from an EMBL/GenBank/DDBJ whole genome shotgun (WGS) entry which is preliminary data.</text>
</comment>
<evidence type="ECO:0000313" key="1">
    <source>
        <dbReference type="EMBL" id="KIL45538.1"/>
    </source>
</evidence>
<dbReference type="EMBL" id="JXRR01000018">
    <property type="protein sequence ID" value="KIL45538.1"/>
    <property type="molecule type" value="Genomic_DNA"/>
</dbReference>
<name>A0A0C2VNH2_9BACL</name>
<dbReference type="InterPro" id="IPR019699">
    <property type="entry name" value="DUF2584"/>
</dbReference>
<dbReference type="SUPFAM" id="SSF88697">
    <property type="entry name" value="PUA domain-like"/>
    <property type="match status" value="1"/>
</dbReference>
<dbReference type="PATRIC" id="fig|220754.4.peg.3134"/>
<dbReference type="RefSeq" id="WP_041060534.1">
    <property type="nucleotide sequence ID" value="NZ_JXRR01000018.1"/>
</dbReference>
<proteinExistence type="predicted"/>
<dbReference type="Gene3D" id="2.40.240.20">
    <property type="entry name" value="Hypothetical PUA domain-like, domain 1"/>
    <property type="match status" value="1"/>
</dbReference>
<gene>
    <name evidence="1" type="ORF">KR50_31200</name>
</gene>
<dbReference type="AlphaFoldDB" id="A0A0C2VNH2"/>
<protein>
    <recommendedName>
        <fullName evidence="3">DUF2584 domain-containing protein</fullName>
    </recommendedName>
</protein>
<dbReference type="OrthoDB" id="2361576at2"/>
<evidence type="ECO:0000313" key="2">
    <source>
        <dbReference type="Proteomes" id="UP000031972"/>
    </source>
</evidence>
<evidence type="ECO:0008006" key="3">
    <source>
        <dbReference type="Google" id="ProtNLM"/>
    </source>
</evidence>